<organism evidence="2 3">
    <name type="scientific">Linnemannia elongata AG-77</name>
    <dbReference type="NCBI Taxonomy" id="1314771"/>
    <lineage>
        <taxon>Eukaryota</taxon>
        <taxon>Fungi</taxon>
        <taxon>Fungi incertae sedis</taxon>
        <taxon>Mucoromycota</taxon>
        <taxon>Mortierellomycotina</taxon>
        <taxon>Mortierellomycetes</taxon>
        <taxon>Mortierellales</taxon>
        <taxon>Mortierellaceae</taxon>
        <taxon>Linnemannia</taxon>
    </lineage>
</organism>
<protein>
    <submittedName>
        <fullName evidence="2">Uncharacterized protein</fullName>
    </submittedName>
</protein>
<name>A0A197K662_9FUNG</name>
<keyword evidence="1" id="KW-0812">Transmembrane</keyword>
<gene>
    <name evidence="2" type="ORF">K457DRAFT_135694</name>
</gene>
<accession>A0A197K662</accession>
<feature type="non-terminal residue" evidence="2">
    <location>
        <position position="52"/>
    </location>
</feature>
<dbReference type="AlphaFoldDB" id="A0A197K662"/>
<keyword evidence="1" id="KW-0472">Membrane</keyword>
<evidence type="ECO:0000313" key="3">
    <source>
        <dbReference type="Proteomes" id="UP000078512"/>
    </source>
</evidence>
<keyword evidence="3" id="KW-1185">Reference proteome</keyword>
<dbReference type="Proteomes" id="UP000078512">
    <property type="component" value="Unassembled WGS sequence"/>
</dbReference>
<keyword evidence="1" id="KW-1133">Transmembrane helix</keyword>
<proteinExistence type="predicted"/>
<dbReference type="EMBL" id="KV442027">
    <property type="protein sequence ID" value="OAQ31934.1"/>
    <property type="molecule type" value="Genomic_DNA"/>
</dbReference>
<sequence length="52" mass="5947">MQLPEWLSLTCFSFTFTNIRLTFAFLVLSSSGQAKGKFYVSIKSPKRRLNSV</sequence>
<evidence type="ECO:0000256" key="1">
    <source>
        <dbReference type="SAM" id="Phobius"/>
    </source>
</evidence>
<evidence type="ECO:0000313" key="2">
    <source>
        <dbReference type="EMBL" id="OAQ31934.1"/>
    </source>
</evidence>
<feature type="transmembrane region" description="Helical" evidence="1">
    <location>
        <begin position="6"/>
        <end position="28"/>
    </location>
</feature>
<reference evidence="2 3" key="1">
    <citation type="submission" date="2016-05" db="EMBL/GenBank/DDBJ databases">
        <title>Genome sequencing reveals origins of a unique bacterial endosymbiosis in the earliest lineages of terrestrial Fungi.</title>
        <authorList>
            <consortium name="DOE Joint Genome Institute"/>
            <person name="Uehling J."/>
            <person name="Gryganskyi A."/>
            <person name="Hameed K."/>
            <person name="Tschaplinski T."/>
            <person name="Misztal P."/>
            <person name="Wu S."/>
            <person name="Desiro A."/>
            <person name="Vande Pol N."/>
            <person name="Du Z.-Y."/>
            <person name="Zienkiewicz A."/>
            <person name="Zienkiewicz K."/>
            <person name="Morin E."/>
            <person name="Tisserant E."/>
            <person name="Splivallo R."/>
            <person name="Hainaut M."/>
            <person name="Henrissat B."/>
            <person name="Ohm R."/>
            <person name="Kuo A."/>
            <person name="Yan J."/>
            <person name="Lipzen A."/>
            <person name="Nolan M."/>
            <person name="Labutti K."/>
            <person name="Barry K."/>
            <person name="Goldstein A."/>
            <person name="Labbe J."/>
            <person name="Schadt C."/>
            <person name="Tuskan G."/>
            <person name="Grigoriev I."/>
            <person name="Martin F."/>
            <person name="Vilgalys R."/>
            <person name="Bonito G."/>
        </authorList>
    </citation>
    <scope>NUCLEOTIDE SEQUENCE [LARGE SCALE GENOMIC DNA]</scope>
    <source>
        <strain evidence="2 3">AG-77</strain>
    </source>
</reference>